<proteinExistence type="predicted"/>
<dbReference type="SMART" id="SM00567">
    <property type="entry name" value="EZ_HEAT"/>
    <property type="match status" value="2"/>
</dbReference>
<gene>
    <name evidence="1" type="ORF">PXEA_LOCUS21851</name>
</gene>
<dbReference type="InterPro" id="IPR016024">
    <property type="entry name" value="ARM-type_fold"/>
</dbReference>
<keyword evidence="2" id="KW-1185">Reference proteome</keyword>
<reference evidence="1" key="1">
    <citation type="submission" date="2018-11" db="EMBL/GenBank/DDBJ databases">
        <authorList>
            <consortium name="Pathogen Informatics"/>
        </authorList>
    </citation>
    <scope>NUCLEOTIDE SEQUENCE</scope>
</reference>
<dbReference type="SUPFAM" id="SSF48371">
    <property type="entry name" value="ARM repeat"/>
    <property type="match status" value="1"/>
</dbReference>
<dbReference type="AlphaFoldDB" id="A0A448X5C2"/>
<organism evidence="1 2">
    <name type="scientific">Protopolystoma xenopodis</name>
    <dbReference type="NCBI Taxonomy" id="117903"/>
    <lineage>
        <taxon>Eukaryota</taxon>
        <taxon>Metazoa</taxon>
        <taxon>Spiralia</taxon>
        <taxon>Lophotrochozoa</taxon>
        <taxon>Platyhelminthes</taxon>
        <taxon>Monogenea</taxon>
        <taxon>Polyopisthocotylea</taxon>
        <taxon>Polystomatidea</taxon>
        <taxon>Polystomatidae</taxon>
        <taxon>Protopolystoma</taxon>
    </lineage>
</organism>
<evidence type="ECO:0000313" key="1">
    <source>
        <dbReference type="EMBL" id="VEL28411.1"/>
    </source>
</evidence>
<dbReference type="EMBL" id="CAAALY010094940">
    <property type="protein sequence ID" value="VEL28411.1"/>
    <property type="molecule type" value="Genomic_DNA"/>
</dbReference>
<dbReference type="OrthoDB" id="421002at2759"/>
<dbReference type="PANTHER" id="PTHR12697">
    <property type="entry name" value="PBS LYASE HEAT-LIKE PROTEIN"/>
    <property type="match status" value="1"/>
</dbReference>
<dbReference type="Proteomes" id="UP000784294">
    <property type="component" value="Unassembled WGS sequence"/>
</dbReference>
<evidence type="ECO:0000313" key="2">
    <source>
        <dbReference type="Proteomes" id="UP000784294"/>
    </source>
</evidence>
<dbReference type="GO" id="GO:0016491">
    <property type="term" value="F:oxidoreductase activity"/>
    <property type="evidence" value="ECO:0007669"/>
    <property type="project" value="TreeGrafter"/>
</dbReference>
<sequence length="156" mass="17314">MAVVVHASEIQPVSEHELREWSSRLCNPKSSLVERSRALWGLRHAKELLACQLIGQFICRHVPPDPVANDLLQHEAAYCLGQRGNLAAIDDLMTVVREVRHSPIVRHEAGEALAAIAGCASPAERARIRELLETYKSCDVVEVRDANAMCQAWVCL</sequence>
<comment type="caution">
    <text evidence="1">The sequence shown here is derived from an EMBL/GenBank/DDBJ whole genome shotgun (WGS) entry which is preliminary data.</text>
</comment>
<dbReference type="InterPro" id="IPR004155">
    <property type="entry name" value="PBS_lyase_HEAT"/>
</dbReference>
<dbReference type="PANTHER" id="PTHR12697:SF5">
    <property type="entry name" value="DEOXYHYPUSINE HYDROXYLASE"/>
    <property type="match status" value="1"/>
</dbReference>
<accession>A0A448X5C2</accession>
<evidence type="ECO:0008006" key="3">
    <source>
        <dbReference type="Google" id="ProtNLM"/>
    </source>
</evidence>
<name>A0A448X5C2_9PLAT</name>
<dbReference type="Gene3D" id="1.25.10.10">
    <property type="entry name" value="Leucine-rich Repeat Variant"/>
    <property type="match status" value="1"/>
</dbReference>
<protein>
    <recommendedName>
        <fullName evidence="3">Deoxyhypusine hydroxylase</fullName>
    </recommendedName>
</protein>
<dbReference type="InterPro" id="IPR011989">
    <property type="entry name" value="ARM-like"/>
</dbReference>